<sequence length="1148" mass="119611">MRVLFRASVAEQPPQKLTAEADAVAIGSGIQGGWKWGPRRSFEHELSLRPLGFGGIVDGVANLKKVDVQKYTNVDKLIGKTFGQIADKAVHSRSRKIRLGIYGGGNQRAVTFRWGGIGRWSLLHLVASGLLSDVGGRPGDGALCGGKFFLGFYVFERTLTLIDQSHERVSGVEVRLAFGGKEYLMETSFNFEDSVLSVKSEHNGPEPVWEDHGHQQQAAQSMSFQPSSGPSSSSQSSSGQLSPISSLQNQLTMNMLNNMMQIQSAGDQLMSGQQTQGGGASNMQYNNQAMFVEQQFKLNQLQQLQQLQNQIFQQQPFLSTSPPLNRPDILSNGLPLSAMKDQGSSSSSSHNGPVSLYTGLPTPAERLGPSSELRPRDSSMDFVSPMILNTNSYLDSPISPQSTHNPNDQSFSHSHQQAVSHTHPQPYHTHAHTAPPQIAFHIQSTISSNPTSPVFSGADVPPSSTLSVMSGPRTELDLDISPLTSPWLGAAGNQHQHGHHHQRHQSQTGVDSGLGLHHSRSASFSHHTGASSSLRSKRPAGGNSGNDLDDHSVPPNNAFESSEPLRKKHPMNSPAAMRGLNHPPQSHHHLTPLAPLSQSSNSPIASPTSPLSAGLNSASTVTGAGNSTASSSSSTPSGPGTSTQRRTYRGSKSVSNTPLLRGQRSRIGSVTRGQGNANANSSSGAMGVGLPQHAMNSAGNTSATNTPSTSGIGTGMSMMGVAVGDTPSPVDLDMSMPPPAPPEHSGNGNGNGTSSNSNSGSGSGSGVGSSPNLAPDNGMNINVGGMGFGTMGMGEGTLLPVTPASIMKLGRLGAGAGAGAGAGGPGASNLAHGHVPVLRTPRLPQQQSSNLLESTGSTGKDKRAEKERGEKAGEKGKEGNAKGKAATSIATGRTRRSTATTAAAAGGTGVSPGLKTILPANALDSTSSAPHNTSTSRNEQNQAQAPRKTSHKAAEQKRRDALKSTFDDLRTLLPPIPLPSEVDDGVGGSTGDGIIPGIPGAWPPRSSSQLPGSLPPRGPPKTGAEGPNKGVSKLQLLICGNEYIRVLRARVERRDDEIGRLREEVGKLRSLVRDLKLTGDEGKDGDVEMMDDAGVGFDLDLDLERDLDAVELHGGGLGIGAGVAGVGAGMGVLGSVGEQPELEEDDGD</sequence>
<dbReference type="SUPFAM" id="SSF47459">
    <property type="entry name" value="HLH, helix-loop-helix DNA-binding domain"/>
    <property type="match status" value="1"/>
</dbReference>
<name>A0A9P5XFN6_9AGAR</name>
<dbReference type="Pfam" id="PF00010">
    <property type="entry name" value="HLH"/>
    <property type="match status" value="1"/>
</dbReference>
<dbReference type="OrthoDB" id="5344169at2759"/>
<dbReference type="InterPro" id="IPR036638">
    <property type="entry name" value="HLH_DNA-bd_sf"/>
</dbReference>
<feature type="compositionally biased region" description="Low complexity" evidence="1">
    <location>
        <begin position="220"/>
        <end position="244"/>
    </location>
</feature>
<accession>A0A9P5XFN6</accession>
<organism evidence="3 4">
    <name type="scientific">Macrolepiota fuliginosa MF-IS2</name>
    <dbReference type="NCBI Taxonomy" id="1400762"/>
    <lineage>
        <taxon>Eukaryota</taxon>
        <taxon>Fungi</taxon>
        <taxon>Dikarya</taxon>
        <taxon>Basidiomycota</taxon>
        <taxon>Agaricomycotina</taxon>
        <taxon>Agaricomycetes</taxon>
        <taxon>Agaricomycetidae</taxon>
        <taxon>Agaricales</taxon>
        <taxon>Agaricineae</taxon>
        <taxon>Agaricaceae</taxon>
        <taxon>Macrolepiota</taxon>
    </lineage>
</organism>
<evidence type="ECO:0000256" key="1">
    <source>
        <dbReference type="SAM" id="MobiDB-lite"/>
    </source>
</evidence>
<feature type="region of interest" description="Disordered" evidence="1">
    <location>
        <begin position="840"/>
        <end position="1029"/>
    </location>
</feature>
<feature type="compositionally biased region" description="Polar residues" evidence="1">
    <location>
        <begin position="694"/>
        <end position="705"/>
    </location>
</feature>
<feature type="region of interest" description="Disordered" evidence="1">
    <location>
        <begin position="450"/>
        <end position="470"/>
    </location>
</feature>
<feature type="domain" description="BHLH" evidence="2">
    <location>
        <begin position="946"/>
        <end position="1047"/>
    </location>
</feature>
<feature type="compositionally biased region" description="Polar residues" evidence="1">
    <location>
        <begin position="843"/>
        <end position="858"/>
    </location>
</feature>
<evidence type="ECO:0000313" key="4">
    <source>
        <dbReference type="Proteomes" id="UP000807342"/>
    </source>
</evidence>
<feature type="compositionally biased region" description="Basic and acidic residues" evidence="1">
    <location>
        <begin position="859"/>
        <end position="881"/>
    </location>
</feature>
<dbReference type="Proteomes" id="UP000807342">
    <property type="component" value="Unassembled WGS sequence"/>
</dbReference>
<feature type="region of interest" description="Disordered" evidence="1">
    <location>
        <begin position="393"/>
        <end position="431"/>
    </location>
</feature>
<feature type="compositionally biased region" description="Polar residues" evidence="1">
    <location>
        <begin position="393"/>
        <end position="423"/>
    </location>
</feature>
<dbReference type="EMBL" id="MU151119">
    <property type="protein sequence ID" value="KAF9449835.1"/>
    <property type="molecule type" value="Genomic_DNA"/>
</dbReference>
<comment type="caution">
    <text evidence="3">The sequence shown here is derived from an EMBL/GenBank/DDBJ whole genome shotgun (WGS) entry which is preliminary data.</text>
</comment>
<dbReference type="PROSITE" id="PS50888">
    <property type="entry name" value="BHLH"/>
    <property type="match status" value="1"/>
</dbReference>
<feature type="compositionally biased region" description="Low complexity" evidence="1">
    <location>
        <begin position="882"/>
        <end position="905"/>
    </location>
</feature>
<dbReference type="Gene3D" id="4.10.280.10">
    <property type="entry name" value="Helix-loop-helix DNA-binding domain"/>
    <property type="match status" value="1"/>
</dbReference>
<evidence type="ECO:0000259" key="2">
    <source>
        <dbReference type="PROSITE" id="PS50888"/>
    </source>
</evidence>
<reference evidence="3" key="1">
    <citation type="submission" date="2020-11" db="EMBL/GenBank/DDBJ databases">
        <authorList>
            <consortium name="DOE Joint Genome Institute"/>
            <person name="Ahrendt S."/>
            <person name="Riley R."/>
            <person name="Andreopoulos W."/>
            <person name="Labutti K."/>
            <person name="Pangilinan J."/>
            <person name="Ruiz-Duenas F.J."/>
            <person name="Barrasa J.M."/>
            <person name="Sanchez-Garcia M."/>
            <person name="Camarero S."/>
            <person name="Miyauchi S."/>
            <person name="Serrano A."/>
            <person name="Linde D."/>
            <person name="Babiker R."/>
            <person name="Drula E."/>
            <person name="Ayuso-Fernandez I."/>
            <person name="Pacheco R."/>
            <person name="Padilla G."/>
            <person name="Ferreira P."/>
            <person name="Barriuso J."/>
            <person name="Kellner H."/>
            <person name="Castanera R."/>
            <person name="Alfaro M."/>
            <person name="Ramirez L."/>
            <person name="Pisabarro A.G."/>
            <person name="Kuo A."/>
            <person name="Tritt A."/>
            <person name="Lipzen A."/>
            <person name="He G."/>
            <person name="Yan M."/>
            <person name="Ng V."/>
            <person name="Cullen D."/>
            <person name="Martin F."/>
            <person name="Rosso M.-N."/>
            <person name="Henrissat B."/>
            <person name="Hibbett D."/>
            <person name="Martinez A.T."/>
            <person name="Grigoriev I.V."/>
        </authorList>
    </citation>
    <scope>NUCLEOTIDE SEQUENCE</scope>
    <source>
        <strain evidence="3">MF-IS2</strain>
    </source>
</reference>
<feature type="region of interest" description="Disordered" evidence="1">
    <location>
        <begin position="200"/>
        <end position="244"/>
    </location>
</feature>
<proteinExistence type="predicted"/>
<feature type="compositionally biased region" description="Basic and acidic residues" evidence="1">
    <location>
        <begin position="200"/>
        <end position="214"/>
    </location>
</feature>
<feature type="compositionally biased region" description="Basic and acidic residues" evidence="1">
    <location>
        <begin position="952"/>
        <end position="970"/>
    </location>
</feature>
<feature type="region of interest" description="Disordered" evidence="1">
    <location>
        <begin position="318"/>
        <end position="378"/>
    </location>
</feature>
<gene>
    <name evidence="3" type="ORF">P691DRAFT_790295</name>
</gene>
<evidence type="ECO:0000313" key="3">
    <source>
        <dbReference type="EMBL" id="KAF9449835.1"/>
    </source>
</evidence>
<keyword evidence="4" id="KW-1185">Reference proteome</keyword>
<dbReference type="AlphaFoldDB" id="A0A9P5XFN6"/>
<protein>
    <recommendedName>
        <fullName evidence="2">BHLH domain-containing protein</fullName>
    </recommendedName>
</protein>
<dbReference type="InterPro" id="IPR011598">
    <property type="entry name" value="bHLH_dom"/>
</dbReference>
<feature type="compositionally biased region" description="Low complexity" evidence="1">
    <location>
        <begin position="617"/>
        <end position="643"/>
    </location>
</feature>
<feature type="region of interest" description="Disordered" evidence="1">
    <location>
        <begin position="487"/>
        <end position="778"/>
    </location>
</feature>
<feature type="compositionally biased region" description="Polar residues" evidence="1">
    <location>
        <begin position="923"/>
        <end position="944"/>
    </location>
</feature>
<feature type="compositionally biased region" description="Polar residues" evidence="1">
    <location>
        <begin position="596"/>
        <end position="616"/>
    </location>
</feature>
<dbReference type="SMART" id="SM00353">
    <property type="entry name" value="HLH"/>
    <property type="match status" value="1"/>
</dbReference>
<feature type="compositionally biased region" description="Polar residues" evidence="1">
    <location>
        <begin position="521"/>
        <end position="534"/>
    </location>
</feature>
<feature type="compositionally biased region" description="Polar residues" evidence="1">
    <location>
        <begin position="666"/>
        <end position="684"/>
    </location>
</feature>
<feature type="compositionally biased region" description="Low complexity" evidence="1">
    <location>
        <begin position="706"/>
        <end position="720"/>
    </location>
</feature>
<dbReference type="GO" id="GO:0046983">
    <property type="term" value="F:protein dimerization activity"/>
    <property type="evidence" value="ECO:0007669"/>
    <property type="project" value="InterPro"/>
</dbReference>